<dbReference type="PANTHER" id="PTHR43612">
    <property type="entry name" value="TRIFUNCTIONAL ENZYME SUBUNIT ALPHA"/>
    <property type="match status" value="1"/>
</dbReference>
<dbReference type="CDD" id="cd06558">
    <property type="entry name" value="crotonase-like"/>
    <property type="match status" value="1"/>
</dbReference>
<feature type="region of interest" description="Disordered" evidence="1">
    <location>
        <begin position="313"/>
        <end position="338"/>
    </location>
</feature>
<dbReference type="InterPro" id="IPR001753">
    <property type="entry name" value="Enoyl-CoA_hydra/iso"/>
</dbReference>
<dbReference type="RefSeq" id="WP_213013313.1">
    <property type="nucleotide sequence ID" value="NZ_BOQN01000156.1"/>
</dbReference>
<feature type="compositionally biased region" description="Gly residues" evidence="1">
    <location>
        <begin position="313"/>
        <end position="331"/>
    </location>
</feature>
<evidence type="ECO:0000256" key="1">
    <source>
        <dbReference type="SAM" id="MobiDB-lite"/>
    </source>
</evidence>
<sequence>MTDIQQSGSVRWVWDADGVVTVTLDDPGRTANMLNRRHHDGLDACLDDLTGHLDRLRGVVLTSAKRSFIAGPEFVASEITPEEAAETYGLLVPLRDQARRLETLGRPVAAALNGSALGGGFELALACHYRVGPDDPSVIWALAETGMGIIPGGGGVVRVTRMAGIAATVLDIVGPGTVFHPASALAAGMIDEVAADVVAAARAWVLAQPEGVFVQRWERPGYRIPGGTAEPVGVAEEVRRRSAGSPVRALAAVLDVAVRSAAVPPAEAFEIETAAFHPLLAAPEFPSLSYLFFALRTVAGDVGTADLRAGDAGAGDAGAGDAGAGDAGAGDAGAEPPAGETAVAETKIAGTATVPPLRGLAAGTAEFPQVVQNPLAAVFFAPDAPIVEITGDDAEATAAEVRAKGGIPVVIRAGTTSFVRTLLDAGPDQDAMTAAARRALDDGLVIDPVAADVASVLAAGFPPWTGGVLHHLATADQAAQPATDD</sequence>
<dbReference type="Proteomes" id="UP000677082">
    <property type="component" value="Unassembled WGS sequence"/>
</dbReference>
<proteinExistence type="predicted"/>
<organism evidence="2 3">
    <name type="scientific">Paractinoplanes toevensis</name>
    <dbReference type="NCBI Taxonomy" id="571911"/>
    <lineage>
        <taxon>Bacteria</taxon>
        <taxon>Bacillati</taxon>
        <taxon>Actinomycetota</taxon>
        <taxon>Actinomycetes</taxon>
        <taxon>Micromonosporales</taxon>
        <taxon>Micromonosporaceae</taxon>
        <taxon>Paractinoplanes</taxon>
    </lineage>
</organism>
<evidence type="ECO:0008006" key="4">
    <source>
        <dbReference type="Google" id="ProtNLM"/>
    </source>
</evidence>
<dbReference type="PANTHER" id="PTHR43612:SF3">
    <property type="entry name" value="TRIFUNCTIONAL ENZYME SUBUNIT ALPHA, MITOCHONDRIAL"/>
    <property type="match status" value="1"/>
</dbReference>
<dbReference type="InterPro" id="IPR008927">
    <property type="entry name" value="6-PGluconate_DH-like_C_sf"/>
</dbReference>
<dbReference type="GO" id="GO:0004300">
    <property type="term" value="F:enoyl-CoA hydratase activity"/>
    <property type="evidence" value="ECO:0007669"/>
    <property type="project" value="TreeGrafter"/>
</dbReference>
<dbReference type="SUPFAM" id="SSF52096">
    <property type="entry name" value="ClpP/crotonase"/>
    <property type="match status" value="1"/>
</dbReference>
<reference evidence="2 3" key="1">
    <citation type="submission" date="2021-03" db="EMBL/GenBank/DDBJ databases">
        <title>Whole genome shotgun sequence of Actinoplanes toevensis NBRC 105298.</title>
        <authorList>
            <person name="Komaki H."/>
            <person name="Tamura T."/>
        </authorList>
    </citation>
    <scope>NUCLEOTIDE SEQUENCE [LARGE SCALE GENOMIC DNA]</scope>
    <source>
        <strain evidence="2 3">NBRC 105298</strain>
    </source>
</reference>
<keyword evidence="3" id="KW-1185">Reference proteome</keyword>
<dbReference type="Pfam" id="PF00378">
    <property type="entry name" value="ECH_1"/>
    <property type="match status" value="1"/>
</dbReference>
<protein>
    <recommendedName>
        <fullName evidence="4">3-hydroxyacyl-CoA dehydrogenase</fullName>
    </recommendedName>
</protein>
<dbReference type="AlphaFoldDB" id="A0A919WCL8"/>
<accession>A0A919WCL8</accession>
<gene>
    <name evidence="2" type="ORF">Ato02nite_094750</name>
</gene>
<dbReference type="EMBL" id="BOQN01000156">
    <property type="protein sequence ID" value="GIM97682.1"/>
    <property type="molecule type" value="Genomic_DNA"/>
</dbReference>
<evidence type="ECO:0000313" key="2">
    <source>
        <dbReference type="EMBL" id="GIM97682.1"/>
    </source>
</evidence>
<dbReference type="InterPro" id="IPR029045">
    <property type="entry name" value="ClpP/crotonase-like_dom_sf"/>
</dbReference>
<dbReference type="Gene3D" id="3.90.226.10">
    <property type="entry name" value="2-enoyl-CoA Hydratase, Chain A, domain 1"/>
    <property type="match status" value="1"/>
</dbReference>
<comment type="caution">
    <text evidence="2">The sequence shown here is derived from an EMBL/GenBank/DDBJ whole genome shotgun (WGS) entry which is preliminary data.</text>
</comment>
<dbReference type="Gene3D" id="1.10.1040.50">
    <property type="match status" value="1"/>
</dbReference>
<name>A0A919WCL8_9ACTN</name>
<dbReference type="InterPro" id="IPR050136">
    <property type="entry name" value="FA_oxidation_alpha_subunit"/>
</dbReference>
<evidence type="ECO:0000313" key="3">
    <source>
        <dbReference type="Proteomes" id="UP000677082"/>
    </source>
</evidence>
<dbReference type="GO" id="GO:0006635">
    <property type="term" value="P:fatty acid beta-oxidation"/>
    <property type="evidence" value="ECO:0007669"/>
    <property type="project" value="TreeGrafter"/>
</dbReference>
<dbReference type="SUPFAM" id="SSF48179">
    <property type="entry name" value="6-phosphogluconate dehydrogenase C-terminal domain-like"/>
    <property type="match status" value="1"/>
</dbReference>
<dbReference type="GO" id="GO:0016509">
    <property type="term" value="F:long-chain (3S)-3-hydroxyacyl-CoA dehydrogenase (NAD+) activity"/>
    <property type="evidence" value="ECO:0007669"/>
    <property type="project" value="TreeGrafter"/>
</dbReference>